<dbReference type="RefSeq" id="WP_091210716.1">
    <property type="nucleotide sequence ID" value="NZ_FOCL01000003.1"/>
</dbReference>
<evidence type="ECO:0000313" key="4">
    <source>
        <dbReference type="EMBL" id="SEN51197.1"/>
    </source>
</evidence>
<dbReference type="PANTHER" id="PTHR24412">
    <property type="entry name" value="KELCH PROTEIN"/>
    <property type="match status" value="1"/>
</dbReference>
<dbReference type="Proteomes" id="UP000198942">
    <property type="component" value="Unassembled WGS sequence"/>
</dbReference>
<dbReference type="SUPFAM" id="SSF117281">
    <property type="entry name" value="Kelch motif"/>
    <property type="match status" value="1"/>
</dbReference>
<evidence type="ECO:0000313" key="5">
    <source>
        <dbReference type="Proteomes" id="UP000198942"/>
    </source>
</evidence>
<keyword evidence="2" id="KW-0677">Repeat</keyword>
<gene>
    <name evidence="4" type="ORF">SAMN05192574_103386</name>
</gene>
<protein>
    <submittedName>
        <fullName evidence="4">N-acetylneuraminic acid mutarotase</fullName>
    </submittedName>
</protein>
<dbReference type="Pfam" id="PF24681">
    <property type="entry name" value="Kelch_KLHDC2_KLHL20_DRC7"/>
    <property type="match status" value="1"/>
</dbReference>
<proteinExistence type="predicted"/>
<dbReference type="AlphaFoldDB" id="A0A1H8H636"/>
<dbReference type="OrthoDB" id="103335at2"/>
<dbReference type="InterPro" id="IPR006652">
    <property type="entry name" value="Kelch_1"/>
</dbReference>
<name>A0A1H8H636_9SPHI</name>
<feature type="signal peptide" evidence="3">
    <location>
        <begin position="1"/>
        <end position="23"/>
    </location>
</feature>
<accession>A0A1H8H636</accession>
<dbReference type="PANTHER" id="PTHR24412:SF489">
    <property type="entry name" value="RING FINGER DOMAIN AND KELCH REPEAT-CONTAINING PROTEIN DDB_G0271372"/>
    <property type="match status" value="1"/>
</dbReference>
<dbReference type="Gene3D" id="2.120.10.80">
    <property type="entry name" value="Kelch-type beta propeller"/>
    <property type="match status" value="2"/>
</dbReference>
<dbReference type="STRING" id="551995.SAMN05192574_103386"/>
<keyword evidence="1" id="KW-0880">Kelch repeat</keyword>
<dbReference type="SMART" id="SM00612">
    <property type="entry name" value="Kelch"/>
    <property type="match status" value="5"/>
</dbReference>
<evidence type="ECO:0000256" key="3">
    <source>
        <dbReference type="SAM" id="SignalP"/>
    </source>
</evidence>
<evidence type="ECO:0000256" key="2">
    <source>
        <dbReference type="ARBA" id="ARBA00022737"/>
    </source>
</evidence>
<dbReference type="EMBL" id="FOCL01000003">
    <property type="protein sequence ID" value="SEN51197.1"/>
    <property type="molecule type" value="Genomic_DNA"/>
</dbReference>
<evidence type="ECO:0000256" key="1">
    <source>
        <dbReference type="ARBA" id="ARBA00022441"/>
    </source>
</evidence>
<keyword evidence="5" id="KW-1185">Reference proteome</keyword>
<organism evidence="4 5">
    <name type="scientific">Mucilaginibacter gossypiicola</name>
    <dbReference type="NCBI Taxonomy" id="551995"/>
    <lineage>
        <taxon>Bacteria</taxon>
        <taxon>Pseudomonadati</taxon>
        <taxon>Bacteroidota</taxon>
        <taxon>Sphingobacteriia</taxon>
        <taxon>Sphingobacteriales</taxon>
        <taxon>Sphingobacteriaceae</taxon>
        <taxon>Mucilaginibacter</taxon>
    </lineage>
</organism>
<keyword evidence="3" id="KW-0732">Signal</keyword>
<feature type="chain" id="PRO_5011794826" evidence="3">
    <location>
        <begin position="24"/>
        <end position="339"/>
    </location>
</feature>
<sequence length="339" mass="36802">MKSIKTLYTLAAIIGLSYNSVSAQTQPVATTPTVTFQNVSNLPYPLTWTSSVTDGNNIYTVAGYKGGRGGYSSDVLKYSPKTNTWTKIADMGGNKVQSATAYVPATGKIYVFGGIGGVSNNIRTSQIFQGVQSVDIKTGEVKNLNVLNPMASTYGSAIEWDNKIYLFGGSREEKRSINSVYEFDPTTLQFKQLANMPEYLQAAGAVVNGVIYTFGGYDTFLKHQGTNIYAYDIKANTWKTAGKLPEFMSANSVAASGNVIFVAGSYDDENLLGYFDTDNGKFTKLKSNMEPRRAASSAIVNNMLFVFGGTTRFKAFNVSTLETVQATNITPFLKNSTSR</sequence>
<dbReference type="InterPro" id="IPR015915">
    <property type="entry name" value="Kelch-typ_b-propeller"/>
</dbReference>
<reference evidence="5" key="1">
    <citation type="submission" date="2016-10" db="EMBL/GenBank/DDBJ databases">
        <authorList>
            <person name="Varghese N."/>
            <person name="Submissions S."/>
        </authorList>
    </citation>
    <scope>NUCLEOTIDE SEQUENCE [LARGE SCALE GENOMIC DNA]</scope>
    <source>
        <strain evidence="5">Gh-48</strain>
    </source>
</reference>